<dbReference type="InParanoid" id="A8N302"/>
<feature type="compositionally biased region" description="Basic and acidic residues" evidence="1">
    <location>
        <begin position="650"/>
        <end position="665"/>
    </location>
</feature>
<evidence type="ECO:0000313" key="2">
    <source>
        <dbReference type="EMBL" id="EAU92563.1"/>
    </source>
</evidence>
<feature type="region of interest" description="Disordered" evidence="1">
    <location>
        <begin position="234"/>
        <end position="519"/>
    </location>
</feature>
<accession>A8N302</accession>
<dbReference type="OrthoDB" id="2555515at2759"/>
<organism evidence="2 3">
    <name type="scientific">Coprinopsis cinerea (strain Okayama-7 / 130 / ATCC MYA-4618 / FGSC 9003)</name>
    <name type="common">Inky cap fungus</name>
    <name type="synonym">Hormographiella aspergillata</name>
    <dbReference type="NCBI Taxonomy" id="240176"/>
    <lineage>
        <taxon>Eukaryota</taxon>
        <taxon>Fungi</taxon>
        <taxon>Dikarya</taxon>
        <taxon>Basidiomycota</taxon>
        <taxon>Agaricomycotina</taxon>
        <taxon>Agaricomycetes</taxon>
        <taxon>Agaricomycetidae</taxon>
        <taxon>Agaricales</taxon>
        <taxon>Agaricineae</taxon>
        <taxon>Psathyrellaceae</taxon>
        <taxon>Coprinopsis</taxon>
    </lineage>
</organism>
<evidence type="ECO:0000256" key="1">
    <source>
        <dbReference type="SAM" id="MobiDB-lite"/>
    </source>
</evidence>
<dbReference type="KEGG" id="cci:CC1G_06574"/>
<dbReference type="eggNOG" id="ENOG502SD7H">
    <property type="taxonomic scope" value="Eukaryota"/>
</dbReference>
<name>A8N302_COPC7</name>
<feature type="region of interest" description="Disordered" evidence="1">
    <location>
        <begin position="573"/>
        <end position="665"/>
    </location>
</feature>
<feature type="compositionally biased region" description="Basic and acidic residues" evidence="1">
    <location>
        <begin position="482"/>
        <end position="495"/>
    </location>
</feature>
<feature type="compositionally biased region" description="Basic and acidic residues" evidence="1">
    <location>
        <begin position="310"/>
        <end position="319"/>
    </location>
</feature>
<feature type="compositionally biased region" description="Pro residues" evidence="1">
    <location>
        <begin position="382"/>
        <end position="400"/>
    </location>
</feature>
<gene>
    <name evidence="2" type="ORF">CC1G_06574</name>
</gene>
<feature type="compositionally biased region" description="Low complexity" evidence="1">
    <location>
        <begin position="275"/>
        <end position="289"/>
    </location>
</feature>
<protein>
    <submittedName>
        <fullName evidence="2">Uncharacterized protein</fullName>
    </submittedName>
</protein>
<feature type="region of interest" description="Disordered" evidence="1">
    <location>
        <begin position="1"/>
        <end position="26"/>
    </location>
</feature>
<dbReference type="GeneID" id="6005664"/>
<feature type="compositionally biased region" description="Low complexity" evidence="1">
    <location>
        <begin position="496"/>
        <end position="509"/>
    </location>
</feature>
<reference evidence="2 3" key="1">
    <citation type="journal article" date="2010" name="Proc. Natl. Acad. Sci. U.S.A.">
        <title>Insights into evolution of multicellular fungi from the assembled chromosomes of the mushroom Coprinopsis cinerea (Coprinus cinereus).</title>
        <authorList>
            <person name="Stajich J.E."/>
            <person name="Wilke S.K."/>
            <person name="Ahren D."/>
            <person name="Au C.H."/>
            <person name="Birren B.W."/>
            <person name="Borodovsky M."/>
            <person name="Burns C."/>
            <person name="Canback B."/>
            <person name="Casselton L.A."/>
            <person name="Cheng C.K."/>
            <person name="Deng J."/>
            <person name="Dietrich F.S."/>
            <person name="Fargo D.C."/>
            <person name="Farman M.L."/>
            <person name="Gathman A.C."/>
            <person name="Goldberg J."/>
            <person name="Guigo R."/>
            <person name="Hoegger P.J."/>
            <person name="Hooker J.B."/>
            <person name="Huggins A."/>
            <person name="James T.Y."/>
            <person name="Kamada T."/>
            <person name="Kilaru S."/>
            <person name="Kodira C."/>
            <person name="Kues U."/>
            <person name="Kupfer D."/>
            <person name="Kwan H.S."/>
            <person name="Lomsadze A."/>
            <person name="Li W."/>
            <person name="Lilly W.W."/>
            <person name="Ma L.J."/>
            <person name="Mackey A.J."/>
            <person name="Manning G."/>
            <person name="Martin F."/>
            <person name="Muraguchi H."/>
            <person name="Natvig D.O."/>
            <person name="Palmerini H."/>
            <person name="Ramesh M.A."/>
            <person name="Rehmeyer C.J."/>
            <person name="Roe B.A."/>
            <person name="Shenoy N."/>
            <person name="Stanke M."/>
            <person name="Ter-Hovhannisyan V."/>
            <person name="Tunlid A."/>
            <person name="Velagapudi R."/>
            <person name="Vision T.J."/>
            <person name="Zeng Q."/>
            <person name="Zolan M.E."/>
            <person name="Pukkila P.J."/>
        </authorList>
    </citation>
    <scope>NUCLEOTIDE SEQUENCE [LARGE SCALE GENOMIC DNA]</scope>
    <source>
        <strain evidence="3">Okayama-7 / 130 / ATCC MYA-4618 / FGSC 9003</strain>
    </source>
</reference>
<dbReference type="RefSeq" id="XP_001829237.1">
    <property type="nucleotide sequence ID" value="XM_001829185.1"/>
</dbReference>
<feature type="compositionally biased region" description="Acidic residues" evidence="1">
    <location>
        <begin position="576"/>
        <end position="589"/>
    </location>
</feature>
<feature type="compositionally biased region" description="Basic residues" evidence="1">
    <location>
        <begin position="435"/>
        <end position="444"/>
    </location>
</feature>
<sequence length="665" mass="73635">MDGPSSSSDLAPAKRQLPSRTRRATAGVVGSEVDKQILEAYKYKDSAQLLPPANPFLLSTNSAVAESSKEEGRLVNTVVNEQYFRRPEVIKAYREQSLIQTPGVVKLEAPESGTRLRVRDYDKDNVSSGDDAYIKRHKKYVAFEKRMRLREKEKLQYEHHKLKERIEQLRSMDSSAFLGLPAHYFSTPPNTAALNNLTKDGIHGNPAAIHEGERRRAEFIEAANALDERYRTLLPPERVTKKSARPPEDIPIPEPPAEEQTSSPAPTEPLKLKLPKAGSSSSASTRSPSYVQPTSAPPAAKKQKLNSGAKEPRESKEPSAPRQRKQSNFVPGFQPPLPAVHPSHTDVPIDPVIQEPKHEVSERISNLRTPLPEARILSLPQPTAPTPPPPRPTSPPPPVPDQEQLGNIHIQTQPGPRPMSYPEYTEGESISTARPVKRAKKTKASRNSMSRAPSLPRIEAIDSEGNHVAPSAAETQEPPVTQHEHEHGREPHRDSPAVSTSVPVSAPKSARTRPKAKQRDCILVQTARLKVSLREKPQRSVMAFGAKLPLTFKDDYEYALPGYVFEKKYPRTFMEPDGESADEEEEVDQLVESKQPSEAGDVVRMVGTEPPDLRVVHGNEGGEYEDMQEEVHTSRPPSPPAPSPSPSLTELKDVESGSEAHRMEQ</sequence>
<proteinExistence type="predicted"/>
<comment type="caution">
    <text evidence="2">The sequence shown here is derived from an EMBL/GenBank/DDBJ whole genome shotgun (WGS) entry which is preliminary data.</text>
</comment>
<dbReference type="Proteomes" id="UP000001861">
    <property type="component" value="Unassembled WGS sequence"/>
</dbReference>
<dbReference type="VEuPathDB" id="FungiDB:CC1G_06574"/>
<dbReference type="EMBL" id="AACS02000001">
    <property type="protein sequence ID" value="EAU92563.1"/>
    <property type="molecule type" value="Genomic_DNA"/>
</dbReference>
<feature type="compositionally biased region" description="Pro residues" evidence="1">
    <location>
        <begin position="636"/>
        <end position="645"/>
    </location>
</feature>
<dbReference type="AlphaFoldDB" id="A8N302"/>
<keyword evidence="3" id="KW-1185">Reference proteome</keyword>
<evidence type="ECO:0000313" key="3">
    <source>
        <dbReference type="Proteomes" id="UP000001861"/>
    </source>
</evidence>